<evidence type="ECO:0000256" key="6">
    <source>
        <dbReference type="ARBA" id="ARBA00023049"/>
    </source>
</evidence>
<keyword evidence="4" id="KW-0378">Hydrolase</keyword>
<sequence>MHGNSPLNRKLILLVAIVTLLGVWLVDDPHPSFQSASIPQPITPFSAELDAEYGQAPTNTIRGSRSGTLVTLAPGQNLTTLLGKQGISQRQVALLAMAAESVIDLGRLQVGINIAVAQPAPGQHRVRLAREYGELVQATYVEGQWHVELLHVPTEQLAEEHDLVIHNSLYQDAEQNGIPNAVINSSVMALSHFVDFQRQVQPGDLMEVRFERTEVVSFKPLFSHLQNPLLLTYLRFTNAGEDYRLIRYKGSFYFPDGRLAQSFLLKTPLNGARLSSYYGNRHHPVLGYDRMHKGIDFSAPIGTPIMAAGRGVVKRANRYGSFGNAVVIDHGDGYETLYAHLNGFAEGLKPGDHVQQGDVIGYLGRTGLSAGRHLHYEVHRHGRAINPLDIKAPAQARLQGSALEGFKQQLAQLKSSDSQLASLAP</sequence>
<keyword evidence="6" id="KW-0482">Metalloprotease</keyword>
<protein>
    <submittedName>
        <fullName evidence="8">Peptidase M23/M37</fullName>
    </submittedName>
</protein>
<organism evidence="8 9">
    <name type="scientific">Idiomarina baltica OS145</name>
    <dbReference type="NCBI Taxonomy" id="314276"/>
    <lineage>
        <taxon>Bacteria</taxon>
        <taxon>Pseudomonadati</taxon>
        <taxon>Pseudomonadota</taxon>
        <taxon>Gammaproteobacteria</taxon>
        <taxon>Alteromonadales</taxon>
        <taxon>Idiomarinaceae</taxon>
        <taxon>Idiomarina</taxon>
    </lineage>
</organism>
<evidence type="ECO:0000313" key="9">
    <source>
        <dbReference type="Proteomes" id="UP000016543"/>
    </source>
</evidence>
<evidence type="ECO:0000256" key="2">
    <source>
        <dbReference type="ARBA" id="ARBA00022670"/>
    </source>
</evidence>
<dbReference type="Proteomes" id="UP000016543">
    <property type="component" value="Unassembled WGS sequence"/>
</dbReference>
<evidence type="ECO:0000256" key="1">
    <source>
        <dbReference type="ARBA" id="ARBA00001947"/>
    </source>
</evidence>
<feature type="domain" description="M23ase beta-sheet core" evidence="7">
    <location>
        <begin position="290"/>
        <end position="387"/>
    </location>
</feature>
<keyword evidence="5" id="KW-0862">Zinc</keyword>
<dbReference type="CDD" id="cd12797">
    <property type="entry name" value="M23_peptidase"/>
    <property type="match status" value="1"/>
</dbReference>
<comment type="cofactor">
    <cofactor evidence="1">
        <name>Zn(2+)</name>
        <dbReference type="ChEBI" id="CHEBI:29105"/>
    </cofactor>
</comment>
<dbReference type="Pfam" id="PF01551">
    <property type="entry name" value="Peptidase_M23"/>
    <property type="match status" value="1"/>
</dbReference>
<dbReference type="InterPro" id="IPR011055">
    <property type="entry name" value="Dup_hybrid_motif"/>
</dbReference>
<evidence type="ECO:0000313" key="8">
    <source>
        <dbReference type="EMBL" id="EAQ31952.1"/>
    </source>
</evidence>
<evidence type="ECO:0000256" key="3">
    <source>
        <dbReference type="ARBA" id="ARBA00022723"/>
    </source>
</evidence>
<dbReference type="PANTHER" id="PTHR21666">
    <property type="entry name" value="PEPTIDASE-RELATED"/>
    <property type="match status" value="1"/>
</dbReference>
<dbReference type="Gene3D" id="3.10.450.350">
    <property type="match status" value="1"/>
</dbReference>
<reference evidence="8 9" key="1">
    <citation type="submission" date="2006-01" db="EMBL/GenBank/DDBJ databases">
        <authorList>
            <person name="Brettar I."/>
            <person name="Hofle M."/>
            <person name="Ferriera S."/>
            <person name="Johnson J."/>
            <person name="Kravitz S."/>
            <person name="Halpern A."/>
            <person name="Remington K."/>
            <person name="Beeson K."/>
            <person name="Tran B."/>
            <person name="Rogers Y.-H."/>
            <person name="Friedman R."/>
            <person name="Venter J.C."/>
        </authorList>
    </citation>
    <scope>NUCLEOTIDE SEQUENCE [LARGE SCALE GENOMIC DNA]</scope>
    <source>
        <strain evidence="8 9">OS145</strain>
    </source>
</reference>
<proteinExistence type="predicted"/>
<accession>A0ABP2CQ94</accession>
<evidence type="ECO:0000256" key="5">
    <source>
        <dbReference type="ARBA" id="ARBA00022833"/>
    </source>
</evidence>
<dbReference type="Gene3D" id="2.70.70.10">
    <property type="entry name" value="Glucose Permease (Domain IIA)"/>
    <property type="match status" value="1"/>
</dbReference>
<name>A0ABP2CQ94_9GAMM</name>
<dbReference type="InterPro" id="IPR016047">
    <property type="entry name" value="M23ase_b-sheet_dom"/>
</dbReference>
<comment type="caution">
    <text evidence="8">The sequence shown here is derived from an EMBL/GenBank/DDBJ whole genome shotgun (WGS) entry which is preliminary data.</text>
</comment>
<evidence type="ECO:0000259" key="7">
    <source>
        <dbReference type="Pfam" id="PF01551"/>
    </source>
</evidence>
<dbReference type="SUPFAM" id="SSF51261">
    <property type="entry name" value="Duplicated hybrid motif"/>
    <property type="match status" value="1"/>
</dbReference>
<dbReference type="InterPro" id="IPR050570">
    <property type="entry name" value="Cell_wall_metabolism_enzyme"/>
</dbReference>
<keyword evidence="9" id="KW-1185">Reference proteome</keyword>
<evidence type="ECO:0000256" key="4">
    <source>
        <dbReference type="ARBA" id="ARBA00022801"/>
    </source>
</evidence>
<gene>
    <name evidence="8" type="ORF">OS145_11696</name>
</gene>
<keyword evidence="3" id="KW-0479">Metal-binding</keyword>
<dbReference type="PANTHER" id="PTHR21666:SF288">
    <property type="entry name" value="CELL DIVISION PROTEIN YTFB"/>
    <property type="match status" value="1"/>
</dbReference>
<dbReference type="EMBL" id="AAMX01000010">
    <property type="protein sequence ID" value="EAQ31952.1"/>
    <property type="molecule type" value="Genomic_DNA"/>
</dbReference>
<keyword evidence="2" id="KW-0645">Protease</keyword>